<dbReference type="RefSeq" id="WP_377490873.1">
    <property type="nucleotide sequence ID" value="NZ_JBHUOX010000030.1"/>
</dbReference>
<dbReference type="InterPro" id="IPR042258">
    <property type="entry name" value="DGOK_N"/>
</dbReference>
<dbReference type="CDD" id="cd24012">
    <property type="entry name" value="ASKHA_NBD_KDGal-kinase"/>
    <property type="match status" value="1"/>
</dbReference>
<protein>
    <submittedName>
        <fullName evidence="1">2-dehydro-3-deoxygalactonokinase</fullName>
    </submittedName>
</protein>
<organism evidence="1 2">
    <name type="scientific">Pontibacter toksunensis</name>
    <dbReference type="NCBI Taxonomy" id="1332631"/>
    <lineage>
        <taxon>Bacteria</taxon>
        <taxon>Pseudomonadati</taxon>
        <taxon>Bacteroidota</taxon>
        <taxon>Cytophagia</taxon>
        <taxon>Cytophagales</taxon>
        <taxon>Hymenobacteraceae</taxon>
        <taxon>Pontibacter</taxon>
    </lineage>
</organism>
<dbReference type="EMBL" id="JBHUOX010000030">
    <property type="protein sequence ID" value="MFD3003452.1"/>
    <property type="molecule type" value="Genomic_DNA"/>
</dbReference>
<proteinExistence type="predicted"/>
<sequence length="329" mass="36820">MAYFLSCDWGTSSFRLRLVKAESAEIVAVRKSDKGIATTFNQLAENILNNPEARLLFYLRIIKEAVSEIEKEVNILLDEVPLVISGMASSSIGMAELPYRSLPFSIDGQDIETALFKASVRFTHPVLLISGVRSEVDVMRGEETQLIGLATESTAARGEGLYIFPGTHSKHIEVKDRQVTYFKTYMTGEFFELLSKQSILKAGVEPAGDDLENLGCLESFKEGVLHGRSHNLLHAAFRARTNALFDKLTRKENHQYLSGLLIGTELKDIRTSDASHVYVCSDASLRWRYETALDVLGLKEKVHVFPDGWADKAVVRGQLKIYKQFTHTT</sequence>
<dbReference type="InterPro" id="IPR042257">
    <property type="entry name" value="DGOK_C"/>
</dbReference>
<accession>A0ABW6C212</accession>
<keyword evidence="2" id="KW-1185">Reference proteome</keyword>
<comment type="caution">
    <text evidence="1">The sequence shown here is derived from an EMBL/GenBank/DDBJ whole genome shotgun (WGS) entry which is preliminary data.</text>
</comment>
<dbReference type="Gene3D" id="3.30.420.300">
    <property type="entry name" value="2-keto-3-deoxy-galactonokinase, substrate binding domain"/>
    <property type="match status" value="1"/>
</dbReference>
<dbReference type="InterPro" id="IPR007729">
    <property type="entry name" value="DGOK"/>
</dbReference>
<dbReference type="Pfam" id="PF05035">
    <property type="entry name" value="DGOK"/>
    <property type="match status" value="1"/>
</dbReference>
<name>A0ABW6C212_9BACT</name>
<reference evidence="2" key="1">
    <citation type="journal article" date="2019" name="Int. J. Syst. Evol. Microbiol.">
        <title>The Global Catalogue of Microorganisms (GCM) 10K type strain sequencing project: providing services to taxonomists for standard genome sequencing and annotation.</title>
        <authorList>
            <consortium name="The Broad Institute Genomics Platform"/>
            <consortium name="The Broad Institute Genome Sequencing Center for Infectious Disease"/>
            <person name="Wu L."/>
            <person name="Ma J."/>
        </authorList>
    </citation>
    <scope>NUCLEOTIDE SEQUENCE [LARGE SCALE GENOMIC DNA]</scope>
    <source>
        <strain evidence="2">KCTC 23984</strain>
    </source>
</reference>
<evidence type="ECO:0000313" key="1">
    <source>
        <dbReference type="EMBL" id="MFD3003452.1"/>
    </source>
</evidence>
<evidence type="ECO:0000313" key="2">
    <source>
        <dbReference type="Proteomes" id="UP001597641"/>
    </source>
</evidence>
<dbReference type="Proteomes" id="UP001597641">
    <property type="component" value="Unassembled WGS sequence"/>
</dbReference>
<dbReference type="Gene3D" id="3.30.420.310">
    <property type="entry name" value="2-keto-3-deoxy-galactonokinase, C-terminal domain"/>
    <property type="match status" value="1"/>
</dbReference>
<gene>
    <name evidence="1" type="ORF">ACFS7Z_24050</name>
</gene>